<dbReference type="Pfam" id="PF00685">
    <property type="entry name" value="Sulfotransfer_1"/>
    <property type="match status" value="1"/>
</dbReference>
<evidence type="ECO:0000256" key="6">
    <source>
        <dbReference type="ARBA" id="ARBA00023136"/>
    </source>
</evidence>
<keyword evidence="3" id="KW-0808">Transferase</keyword>
<dbReference type="PROSITE" id="PS50262">
    <property type="entry name" value="G_PROTEIN_RECEP_F1_2"/>
    <property type="match status" value="1"/>
</dbReference>
<evidence type="ECO:0000256" key="2">
    <source>
        <dbReference type="ARBA" id="ARBA00005771"/>
    </source>
</evidence>
<keyword evidence="7" id="KW-0297">G-protein coupled receptor</keyword>
<evidence type="ECO:0000256" key="1">
    <source>
        <dbReference type="ARBA" id="ARBA00004370"/>
    </source>
</evidence>
<proteinExistence type="inferred from homology"/>
<evidence type="ECO:0000256" key="5">
    <source>
        <dbReference type="ARBA" id="ARBA00022989"/>
    </source>
</evidence>
<evidence type="ECO:0000256" key="4">
    <source>
        <dbReference type="ARBA" id="ARBA00022692"/>
    </source>
</evidence>
<feature type="non-terminal residue" evidence="10">
    <location>
        <position position="1"/>
    </location>
</feature>
<dbReference type="Pfam" id="PF00001">
    <property type="entry name" value="7tm_1"/>
    <property type="match status" value="1"/>
</dbReference>
<dbReference type="EMBL" id="JAAWVQ010082794">
    <property type="protein sequence ID" value="MBN3278830.1"/>
    <property type="molecule type" value="Genomic_DNA"/>
</dbReference>
<dbReference type="SUPFAM" id="SSF52540">
    <property type="entry name" value="P-loop containing nucleoside triphosphate hydrolases"/>
    <property type="match status" value="1"/>
</dbReference>
<keyword evidence="7" id="KW-0675">Receptor</keyword>
<gene>
    <name evidence="10" type="primary">Sult2b1_0</name>
    <name evidence="10" type="ORF">GTO93_0004874</name>
</gene>
<keyword evidence="6 8" id="KW-0472">Membrane</keyword>
<comment type="similarity">
    <text evidence="7">Belongs to the G-protein coupled receptor 1 family.</text>
</comment>
<sequence>MARLDVTESFHQTHYPGHLHTQESLHFAQEFQFLDSDTLIVTYPKSGTTWMQEILTLVSSRGDPTPAKTIPNWARAPWLEQYYCRDILRASQGPRLITTHLPYEVLASALHGSKAKVIYVARNPKDVAVSYYHFHKMANFLPDPNTFEEFLDNFIEGTVYYGSWFDHVKGWTNHRNDLNFFYITYEEILHNLRASLEKLCGFLQCPLLPEELTNIQRHCTFNSMKKNNMVNYTLISSKVMDHSKSQFMRKGTSCALGIRPLDPPILREPPTPTPAERDPSFTATVQTGVPLAPICTLCCCGLLNHTLAVVFMISLAFAIVFGNVIMLTVFLQTRRFRTPQGYLKMSLALADMMVGVLVAPFSIYTEITLMLTSSPPAWYQGSKGVSSGGLWGPWQPCKLIGPVFAGCTFVSISTIFLMTVERSVAILKPLHKDAVVTRHRTLLLITLSWATSFLLAVAPLILSDAFTLEYNACSRMCNYAPLWRDGPPPPNGNLMLLFSAFDFTLLGGTLVVNILSFSSIRQYSRKRKLLAEGGSGGDIHNRCMHRPSFSDIKAAKTIGILTFAFTASFTPIAAFVLGNVVGYQWCNFSFFAFWILTSNSCCNVIIYSVRDQRFRKGVTLLFRRGPAPPPGGVELKLPGGF</sequence>
<evidence type="ECO:0000313" key="11">
    <source>
        <dbReference type="Proteomes" id="UP001166093"/>
    </source>
</evidence>
<feature type="transmembrane region" description="Helical" evidence="8">
    <location>
        <begin position="342"/>
        <end position="364"/>
    </location>
</feature>
<dbReference type="Gene3D" id="3.40.50.300">
    <property type="entry name" value="P-loop containing nucleotide triphosphate hydrolases"/>
    <property type="match status" value="1"/>
</dbReference>
<evidence type="ECO:0000259" key="9">
    <source>
        <dbReference type="PROSITE" id="PS50262"/>
    </source>
</evidence>
<keyword evidence="11" id="KW-1185">Reference proteome</keyword>
<keyword evidence="4 7" id="KW-0812">Transmembrane</keyword>
<feature type="domain" description="G-protein coupled receptors family 1 profile" evidence="9">
    <location>
        <begin position="322"/>
        <end position="607"/>
    </location>
</feature>
<evidence type="ECO:0000256" key="8">
    <source>
        <dbReference type="SAM" id="Phobius"/>
    </source>
</evidence>
<comment type="similarity">
    <text evidence="2">Belongs to the sulfotransferase 1 family.</text>
</comment>
<organism evidence="10 11">
    <name type="scientific">Polyodon spathula</name>
    <name type="common">North American paddlefish</name>
    <name type="synonym">Squalus spathula</name>
    <dbReference type="NCBI Taxonomy" id="7913"/>
    <lineage>
        <taxon>Eukaryota</taxon>
        <taxon>Metazoa</taxon>
        <taxon>Chordata</taxon>
        <taxon>Craniata</taxon>
        <taxon>Vertebrata</taxon>
        <taxon>Euteleostomi</taxon>
        <taxon>Actinopterygii</taxon>
        <taxon>Chondrostei</taxon>
        <taxon>Acipenseriformes</taxon>
        <taxon>Polyodontidae</taxon>
        <taxon>Polyodon</taxon>
    </lineage>
</organism>
<dbReference type="InterPro" id="IPR027417">
    <property type="entry name" value="P-loop_NTPase"/>
</dbReference>
<dbReference type="CDD" id="cd00637">
    <property type="entry name" value="7tm_classA_rhodopsin-like"/>
    <property type="match status" value="1"/>
</dbReference>
<accession>A0ABS2XX71</accession>
<evidence type="ECO:0000256" key="7">
    <source>
        <dbReference type="RuleBase" id="RU000688"/>
    </source>
</evidence>
<feature type="transmembrane region" description="Helical" evidence="8">
    <location>
        <begin position="441"/>
        <end position="462"/>
    </location>
</feature>
<dbReference type="PANTHER" id="PTHR11783">
    <property type="entry name" value="SULFOTRANSFERASE SULT"/>
    <property type="match status" value="1"/>
</dbReference>
<dbReference type="SUPFAM" id="SSF81321">
    <property type="entry name" value="Family A G protein-coupled receptor-like"/>
    <property type="match status" value="1"/>
</dbReference>
<dbReference type="PRINTS" id="PR00237">
    <property type="entry name" value="GPCRRHODOPSN"/>
</dbReference>
<feature type="transmembrane region" description="Helical" evidence="8">
    <location>
        <begin position="494"/>
        <end position="517"/>
    </location>
</feature>
<dbReference type="InterPro" id="IPR000863">
    <property type="entry name" value="Sulfotransferase_dom"/>
</dbReference>
<feature type="transmembrane region" description="Helical" evidence="8">
    <location>
        <begin position="399"/>
        <end position="420"/>
    </location>
</feature>
<feature type="transmembrane region" description="Helical" evidence="8">
    <location>
        <begin position="554"/>
        <end position="576"/>
    </location>
</feature>
<evidence type="ECO:0000313" key="10">
    <source>
        <dbReference type="EMBL" id="MBN3278830.1"/>
    </source>
</evidence>
<comment type="subcellular location">
    <subcellularLocation>
        <location evidence="1">Membrane</location>
    </subcellularLocation>
</comment>
<name>A0ABS2XX71_POLSP</name>
<keyword evidence="7" id="KW-0807">Transducer</keyword>
<comment type="caution">
    <text evidence="10">The sequence shown here is derived from an EMBL/GenBank/DDBJ whole genome shotgun (WGS) entry which is preliminary data.</text>
</comment>
<protein>
    <submittedName>
        <fullName evidence="10">ST2B1 Sulfotransferase</fullName>
    </submittedName>
</protein>
<feature type="transmembrane region" description="Helical" evidence="8">
    <location>
        <begin position="307"/>
        <end position="330"/>
    </location>
</feature>
<feature type="non-terminal residue" evidence="10">
    <location>
        <position position="641"/>
    </location>
</feature>
<dbReference type="InterPro" id="IPR017452">
    <property type="entry name" value="GPCR_Rhodpsn_7TM"/>
</dbReference>
<dbReference type="PROSITE" id="PS00237">
    <property type="entry name" value="G_PROTEIN_RECEP_F1_1"/>
    <property type="match status" value="1"/>
</dbReference>
<feature type="transmembrane region" description="Helical" evidence="8">
    <location>
        <begin position="588"/>
        <end position="609"/>
    </location>
</feature>
<evidence type="ECO:0000256" key="3">
    <source>
        <dbReference type="ARBA" id="ARBA00022679"/>
    </source>
</evidence>
<dbReference type="Gene3D" id="1.20.1070.10">
    <property type="entry name" value="Rhodopsin 7-helix transmembrane proteins"/>
    <property type="match status" value="1"/>
</dbReference>
<dbReference type="InterPro" id="IPR000276">
    <property type="entry name" value="GPCR_Rhodpsn"/>
</dbReference>
<keyword evidence="5 8" id="KW-1133">Transmembrane helix</keyword>
<dbReference type="Proteomes" id="UP001166093">
    <property type="component" value="Unassembled WGS sequence"/>
</dbReference>
<reference evidence="10" key="1">
    <citation type="journal article" date="2021" name="Cell">
        <title>Tracing the genetic footprints of vertebrate landing in non-teleost ray-finned fishes.</title>
        <authorList>
            <person name="Bi X."/>
            <person name="Wang K."/>
            <person name="Yang L."/>
            <person name="Pan H."/>
            <person name="Jiang H."/>
            <person name="Wei Q."/>
            <person name="Fang M."/>
            <person name="Yu H."/>
            <person name="Zhu C."/>
            <person name="Cai Y."/>
            <person name="He Y."/>
            <person name="Gan X."/>
            <person name="Zeng H."/>
            <person name="Yu D."/>
            <person name="Zhu Y."/>
            <person name="Jiang H."/>
            <person name="Qiu Q."/>
            <person name="Yang H."/>
            <person name="Zhang Y.E."/>
            <person name="Wang W."/>
            <person name="Zhu M."/>
            <person name="He S."/>
            <person name="Zhang G."/>
        </authorList>
    </citation>
    <scope>NUCLEOTIDE SEQUENCE</scope>
    <source>
        <strain evidence="10">Pddl_001</strain>
    </source>
</reference>